<protein>
    <recommendedName>
        <fullName evidence="4">Trinucleotide repeat-containing gene 18 protein</fullName>
    </recommendedName>
</protein>
<feature type="region of interest" description="Disordered" evidence="1">
    <location>
        <begin position="122"/>
        <end position="288"/>
    </location>
</feature>
<evidence type="ECO:0000313" key="2">
    <source>
        <dbReference type="EMBL" id="KAJ7305918.1"/>
    </source>
</evidence>
<feature type="region of interest" description="Disordered" evidence="1">
    <location>
        <begin position="375"/>
        <end position="395"/>
    </location>
</feature>
<feature type="region of interest" description="Disordered" evidence="1">
    <location>
        <begin position="1842"/>
        <end position="1872"/>
    </location>
</feature>
<feature type="compositionally biased region" description="Basic and acidic residues" evidence="1">
    <location>
        <begin position="965"/>
        <end position="975"/>
    </location>
</feature>
<feature type="region of interest" description="Disordered" evidence="1">
    <location>
        <begin position="1927"/>
        <end position="1953"/>
    </location>
</feature>
<feature type="compositionally biased region" description="Basic and acidic residues" evidence="1">
    <location>
        <begin position="269"/>
        <end position="288"/>
    </location>
</feature>
<feature type="compositionally biased region" description="Basic and acidic residues" evidence="1">
    <location>
        <begin position="180"/>
        <end position="221"/>
    </location>
</feature>
<dbReference type="InterPro" id="IPR052429">
    <property type="entry name" value="BAH_domain_protein"/>
</dbReference>
<dbReference type="PANTHER" id="PTHR12505">
    <property type="entry name" value="PHD FINGER TRANSCRIPTION FACTOR"/>
    <property type="match status" value="1"/>
</dbReference>
<comment type="caution">
    <text evidence="2">The sequence shown here is derived from an EMBL/GenBank/DDBJ whole genome shotgun (WGS) entry which is preliminary data.</text>
</comment>
<reference evidence="2" key="1">
    <citation type="journal article" date="2023" name="DNA Res.">
        <title>Chromosome-level genome assembly of Phrynocephalus forsythii using third-generation DNA sequencing and Hi-C analysis.</title>
        <authorList>
            <person name="Qi Y."/>
            <person name="Zhao W."/>
            <person name="Zhao Y."/>
            <person name="Niu C."/>
            <person name="Cao S."/>
            <person name="Zhang Y."/>
        </authorList>
    </citation>
    <scope>NUCLEOTIDE SEQUENCE</scope>
    <source>
        <tissue evidence="2">Muscle</tissue>
    </source>
</reference>
<feature type="region of interest" description="Disordered" evidence="1">
    <location>
        <begin position="965"/>
        <end position="1016"/>
    </location>
</feature>
<feature type="compositionally biased region" description="Polar residues" evidence="1">
    <location>
        <begin position="245"/>
        <end position="255"/>
    </location>
</feature>
<proteinExistence type="predicted"/>
<feature type="compositionally biased region" description="Polar residues" evidence="1">
    <location>
        <begin position="997"/>
        <end position="1006"/>
    </location>
</feature>
<feature type="region of interest" description="Disordered" evidence="1">
    <location>
        <begin position="1763"/>
        <end position="1790"/>
    </location>
</feature>
<feature type="compositionally biased region" description="Low complexity" evidence="1">
    <location>
        <begin position="1845"/>
        <end position="1859"/>
    </location>
</feature>
<feature type="compositionally biased region" description="Basic and acidic residues" evidence="1">
    <location>
        <begin position="145"/>
        <end position="172"/>
    </location>
</feature>
<feature type="compositionally biased region" description="Basic and acidic residues" evidence="1">
    <location>
        <begin position="673"/>
        <end position="682"/>
    </location>
</feature>
<name>A0A9Q0X8U3_9SAUR</name>
<feature type="compositionally biased region" description="Basic and acidic residues" evidence="1">
    <location>
        <begin position="382"/>
        <end position="391"/>
    </location>
</feature>
<feature type="region of interest" description="Disordered" evidence="1">
    <location>
        <begin position="1034"/>
        <end position="1074"/>
    </location>
</feature>
<feature type="region of interest" description="Disordered" evidence="1">
    <location>
        <begin position="713"/>
        <end position="754"/>
    </location>
</feature>
<feature type="compositionally biased region" description="Acidic residues" evidence="1">
    <location>
        <begin position="1860"/>
        <end position="1871"/>
    </location>
</feature>
<gene>
    <name evidence="2" type="ORF">JRQ81_010284</name>
</gene>
<feature type="compositionally biased region" description="Polar residues" evidence="1">
    <location>
        <begin position="135"/>
        <end position="144"/>
    </location>
</feature>
<feature type="region of interest" description="Disordered" evidence="1">
    <location>
        <begin position="1529"/>
        <end position="1624"/>
    </location>
</feature>
<dbReference type="OrthoDB" id="6426227at2759"/>
<feature type="region of interest" description="Disordered" evidence="1">
    <location>
        <begin position="1965"/>
        <end position="2020"/>
    </location>
</feature>
<keyword evidence="3" id="KW-1185">Reference proteome</keyword>
<feature type="compositionally biased region" description="Pro residues" evidence="1">
    <location>
        <begin position="1051"/>
        <end position="1065"/>
    </location>
</feature>
<feature type="compositionally biased region" description="Basic and acidic residues" evidence="1">
    <location>
        <begin position="1988"/>
        <end position="1997"/>
    </location>
</feature>
<feature type="compositionally biased region" description="Acidic residues" evidence="1">
    <location>
        <begin position="1232"/>
        <end position="1241"/>
    </location>
</feature>
<feature type="region of interest" description="Disordered" evidence="1">
    <location>
        <begin position="631"/>
        <end position="694"/>
    </location>
</feature>
<feature type="compositionally biased region" description="Basic and acidic residues" evidence="1">
    <location>
        <begin position="468"/>
        <end position="494"/>
    </location>
</feature>
<feature type="region of interest" description="Disordered" evidence="1">
    <location>
        <begin position="1228"/>
        <end position="1255"/>
    </location>
</feature>
<accession>A0A9Q0X8U3</accession>
<dbReference type="Proteomes" id="UP001142489">
    <property type="component" value="Unassembled WGS sequence"/>
</dbReference>
<feature type="compositionally biased region" description="Basic and acidic residues" evidence="1">
    <location>
        <begin position="1570"/>
        <end position="1579"/>
    </location>
</feature>
<dbReference type="PANTHER" id="PTHR12505:SF21">
    <property type="entry name" value="TRINUCLEOTIDE REPEAT-CONTAINING GENE 18 PROTEIN"/>
    <property type="match status" value="1"/>
</dbReference>
<evidence type="ECO:0000313" key="3">
    <source>
        <dbReference type="Proteomes" id="UP001142489"/>
    </source>
</evidence>
<dbReference type="EMBL" id="JAPFRF010000021">
    <property type="protein sequence ID" value="KAJ7305918.1"/>
    <property type="molecule type" value="Genomic_DNA"/>
</dbReference>
<feature type="compositionally biased region" description="Basic and acidic residues" evidence="1">
    <location>
        <begin position="1529"/>
        <end position="1549"/>
    </location>
</feature>
<evidence type="ECO:0008006" key="4">
    <source>
        <dbReference type="Google" id="ProtNLM"/>
    </source>
</evidence>
<sequence>MMDGRDLGPPRAVHVPPPLLSGLAMESHHRVAAAGAAAARLAPLAAGLAPPGPLPPGKYLASGLNLHSHPGFSHLPNGLYPSYIPLSHLEPNNSGSPLLAQLSQHSLFESPKDGFYLAGHAGQSTLHHQGPPTRASGNHTSSTLLRDKDLGHLHRTSKEGAKDPAAKERVGRSDLSLPASKKEAKFREEPRPHSVVDLTQDTKPDSDRKVGVPEKATKVGERLSPFFAEPTPNREALSGEPKSKNPLQMSSLNNCNGGGDPLGKALGSEQDRCPKDPNRHDENMRPSVHAHGDRLKRGEAGMGSVATLHVACNCPSPAQPPGKLAPSSAFPPQPVHSNMYTIFPLTKEPGREHKVIAPTFVPSVEAYDERKGPIQIASQARDNSRGKEKEGSAPAAARVGVLQALPDRCLGEAARNSGTSLDFPIHGDAKRMELMREKGSVIRTTSMALKKQGTSETFLNQPRLGSPDSREFLASKDLRRSGLETEHRPCERERFPRSGCKEAAKIYSTLDCSSSSSSSSSSSIVTTTTSSFSSSSRQHLDPGQLAKPPPEQKWKPFEMGNFATTQMAVLAAQHNRVEEEAKKVYLDPSGLPRASVVGPRGAAEGLRPTAHGEGSAMQSLIKYSGSFAKEASARQGNGKKSPFGGLGNMKLDTAQPGSSKLHQLLPHQASKQLKKEPERPESAKSFGRESIGSQGEVEVRHLPVGIAVAVARQKDNSGGTKMGQGLADRERPLSLSSVKGHGRPEEDCEDDRPRHRESHLLAGRLERDQEKLLRESKDLADFARLHPTGCAANGLNSNLMVTGGPPLTGSGRWSTDPASHLAAHPWLPRTGTSSMWLAGHPYGLGHPSLHQGMTPSFPPSIAGALPSAYQFARDPQSGQLIVIPSEHLPHFAELMDRAPPLWPTMYPPTRSSLQHAHQLQLLSHQQLIRQHELYILQQQAAHAMELHRSTQLVERLKASEQRVEMEEKMSKRTLDSAKSALATSSSGVLHRKPPVLSPSTSTSYSKAVSPPLLSPRASPVSVLKAEVIQKMEEPPTQPAYSYPATPISHPSSPPPASPPPAPAVPPKEEEEPENMEKKEMEMVEKEVSNPYQTLFPEIPPGYPFQSLPASFRRHYPYLLQPTAASDADGLAPDVPLPAEDPERLALSPEVKPLHLSPSKIVKPIQAEEEEEEEPLEEQVKTEVEMDENQGGDSLCESTMEALNRVTSGALPVQEVNACNLLLHHGKALQREEVEEEEEEEREGGGEGGGGGGEEAAAQECLPSYQVMPCAVEMETQTEATSDTEACPVHVDYDGTLLRGNMQQTEMDFMPQPEETSLSLEMPHIRSPQVKGFPTVLQEEEEPRRDTPSHGEEVATCHLPPLEIKPDDPLAGMNVLAAAAELPQASSLLPSDGITQEAVVNLEVSSSLSPEHTFLQGITLLSEIAEMELEKRKQETQGQENFPMRPTLESLLAASTHMLMEVLSTPFMDSLKNIRLPRELNPNKKYSWMQKKDEPMYSIKSAIENMDALELDYRMRLAELQRKYKEKQRELVRLQRRRDSEGKHVEENLTRRGGPGRPKKRKHGSSALSPPKERGKRDCTSGKLGKSFLLSEDSETGEGTRKRHRGLLLDEDEEMESTSGKVKGRNHGWEEHHMLANFSSELKIKKKKLASDPEQLVSKLDKALSLSRHHKLKSHFKFADSSVGRPQNGRCYSSSSRYLSHHETFLGKDEKKSFAKAFSFSLKASKEGKNKMATKLKKMEMGLKVKGHLKFSSSPAISEVSSYSYNTDSEDDKESLKDEWPSHSLTSSRMRPPSLYSVVAPKGSRIAGGLKATKKGLSAARTLRSKLASSRKQPFCLLPRDAEAGSSFSDSSEDSFNQDSSSEEEEEEEEEVVGYCGMGADDWLSSPALEESGLGLLARFAASAMPSPVIPPSLSIVQLEAKQKAKKKEERQSLMGTEFEYTDSESEVKIRKKSPTGLLRGMKSLLEPSNAPSAQPGMAIDFTPGGSSDKSKMPPEKNRKMKKFKSPKDLAFEFGPEMSDDDRWNRRRSERIFLHDATMSSVVLSPVTSTPASKTVRCVKGMPLSPKKEGSKGKERKELAKVRGIKGARQGLLLGFAPNSLTPTGFAC</sequence>
<feature type="region of interest" description="Disordered" evidence="1">
    <location>
        <begin position="511"/>
        <end position="556"/>
    </location>
</feature>
<feature type="compositionally biased region" description="Low complexity" evidence="1">
    <location>
        <begin position="513"/>
        <end position="536"/>
    </location>
</feature>
<evidence type="ECO:0000256" key="1">
    <source>
        <dbReference type="SAM" id="MobiDB-lite"/>
    </source>
</evidence>
<feature type="region of interest" description="Disordered" evidence="1">
    <location>
        <begin position="452"/>
        <end position="494"/>
    </location>
</feature>
<organism evidence="2 3">
    <name type="scientific">Phrynocephalus forsythii</name>
    <dbReference type="NCBI Taxonomy" id="171643"/>
    <lineage>
        <taxon>Eukaryota</taxon>
        <taxon>Metazoa</taxon>
        <taxon>Chordata</taxon>
        <taxon>Craniata</taxon>
        <taxon>Vertebrata</taxon>
        <taxon>Euteleostomi</taxon>
        <taxon>Lepidosauria</taxon>
        <taxon>Squamata</taxon>
        <taxon>Bifurcata</taxon>
        <taxon>Unidentata</taxon>
        <taxon>Episquamata</taxon>
        <taxon>Toxicofera</taxon>
        <taxon>Iguania</taxon>
        <taxon>Acrodonta</taxon>
        <taxon>Agamidae</taxon>
        <taxon>Agaminae</taxon>
        <taxon>Phrynocephalus</taxon>
    </lineage>
</organism>